<reference evidence="2 3" key="1">
    <citation type="submission" date="2023-02" db="EMBL/GenBank/DDBJ databases">
        <title>LHISI_Scaffold_Assembly.</title>
        <authorList>
            <person name="Stuart O.P."/>
            <person name="Cleave R."/>
            <person name="Magrath M.J.L."/>
            <person name="Mikheyev A.S."/>
        </authorList>
    </citation>
    <scope>NUCLEOTIDE SEQUENCE [LARGE SCALE GENOMIC DNA]</scope>
    <source>
        <strain evidence="2">Daus_M_001</strain>
        <tissue evidence="2">Leg muscle</tissue>
    </source>
</reference>
<evidence type="ECO:0000313" key="3">
    <source>
        <dbReference type="Proteomes" id="UP001159363"/>
    </source>
</evidence>
<evidence type="ECO:0000256" key="1">
    <source>
        <dbReference type="SAM" id="MobiDB-lite"/>
    </source>
</evidence>
<dbReference type="EMBL" id="JARBHB010000002">
    <property type="protein sequence ID" value="KAJ8892999.1"/>
    <property type="molecule type" value="Genomic_DNA"/>
</dbReference>
<sequence>MACCACPRSVSYPVAPAVECVLSPYHQRLPMAHLVLGGKQTQQAPMLTSSKCKLRLANQRRRSGTVASGRRPRSADVVPGGSRPPHVQVTISKTADEFDLRGSLSGVQGHLSKYSKKERIVHKVTHAADVAAQPRGVPALPQSGQPSDQKTVVQRPAKVVSGVMGFLVDTAVKYLENNVQKATSPSGADQTRL</sequence>
<comment type="caution">
    <text evidence="2">The sequence shown here is derived from an EMBL/GenBank/DDBJ whole genome shotgun (WGS) entry which is preliminary data.</text>
</comment>
<accession>A0ABQ9I8L3</accession>
<gene>
    <name evidence="2" type="ORF">PR048_005580</name>
</gene>
<evidence type="ECO:0000313" key="2">
    <source>
        <dbReference type="EMBL" id="KAJ8892999.1"/>
    </source>
</evidence>
<feature type="region of interest" description="Disordered" evidence="1">
    <location>
        <begin position="58"/>
        <end position="84"/>
    </location>
</feature>
<organism evidence="2 3">
    <name type="scientific">Dryococelus australis</name>
    <dbReference type="NCBI Taxonomy" id="614101"/>
    <lineage>
        <taxon>Eukaryota</taxon>
        <taxon>Metazoa</taxon>
        <taxon>Ecdysozoa</taxon>
        <taxon>Arthropoda</taxon>
        <taxon>Hexapoda</taxon>
        <taxon>Insecta</taxon>
        <taxon>Pterygota</taxon>
        <taxon>Neoptera</taxon>
        <taxon>Polyneoptera</taxon>
        <taxon>Phasmatodea</taxon>
        <taxon>Verophasmatodea</taxon>
        <taxon>Anareolatae</taxon>
        <taxon>Phasmatidae</taxon>
        <taxon>Eurycanthinae</taxon>
        <taxon>Dryococelus</taxon>
    </lineage>
</organism>
<proteinExistence type="predicted"/>
<dbReference type="Proteomes" id="UP001159363">
    <property type="component" value="Chromosome 2"/>
</dbReference>
<protein>
    <submittedName>
        <fullName evidence="2">Uncharacterized protein</fullName>
    </submittedName>
</protein>
<keyword evidence="3" id="KW-1185">Reference proteome</keyword>
<name>A0ABQ9I8L3_9NEOP</name>